<dbReference type="OrthoDB" id="3187264at2759"/>
<name>A0A8E2DT99_9APHY</name>
<sequence length="155" mass="16877">MASESHTAPISLSRHTLRQLKFVLPGGLITFWLGSHNQFWKIVKGEAEVDGWARLAALASLGSAIVTVSLFSYILLVPLIQGQQPNYRRWREHGVLSSVIPTLTASIVLGWTALSYTLGRWSPLGYLEGVIAASGLYALVFGLLGLIPAPKVPRQ</sequence>
<feature type="transmembrane region" description="Helical" evidence="1">
    <location>
        <begin position="95"/>
        <end position="114"/>
    </location>
</feature>
<dbReference type="Proteomes" id="UP000250043">
    <property type="component" value="Unassembled WGS sequence"/>
</dbReference>
<evidence type="ECO:0000256" key="1">
    <source>
        <dbReference type="SAM" id="Phobius"/>
    </source>
</evidence>
<protein>
    <submittedName>
        <fullName evidence="2">Uncharacterized protein</fullName>
    </submittedName>
</protein>
<proteinExistence type="predicted"/>
<keyword evidence="1" id="KW-1133">Transmembrane helix</keyword>
<organism evidence="2 3">
    <name type="scientific">Obba rivulosa</name>
    <dbReference type="NCBI Taxonomy" id="1052685"/>
    <lineage>
        <taxon>Eukaryota</taxon>
        <taxon>Fungi</taxon>
        <taxon>Dikarya</taxon>
        <taxon>Basidiomycota</taxon>
        <taxon>Agaricomycotina</taxon>
        <taxon>Agaricomycetes</taxon>
        <taxon>Polyporales</taxon>
        <taxon>Gelatoporiaceae</taxon>
        <taxon>Obba</taxon>
    </lineage>
</organism>
<keyword evidence="1" id="KW-0812">Transmembrane</keyword>
<dbReference type="AlphaFoldDB" id="A0A8E2DT99"/>
<dbReference type="EMBL" id="KV722336">
    <property type="protein sequence ID" value="OCH95400.1"/>
    <property type="molecule type" value="Genomic_DNA"/>
</dbReference>
<gene>
    <name evidence="2" type="ORF">OBBRIDRAFT_809839</name>
</gene>
<evidence type="ECO:0000313" key="2">
    <source>
        <dbReference type="EMBL" id="OCH95400.1"/>
    </source>
</evidence>
<keyword evidence="3" id="KW-1185">Reference proteome</keyword>
<reference evidence="2 3" key="1">
    <citation type="submission" date="2016-07" db="EMBL/GenBank/DDBJ databases">
        <title>Draft genome of the white-rot fungus Obba rivulosa 3A-2.</title>
        <authorList>
            <consortium name="DOE Joint Genome Institute"/>
            <person name="Miettinen O."/>
            <person name="Riley R."/>
            <person name="Acob R."/>
            <person name="Barry K."/>
            <person name="Cullen D."/>
            <person name="De Vries R."/>
            <person name="Hainaut M."/>
            <person name="Hatakka A."/>
            <person name="Henrissat B."/>
            <person name="Hilden K."/>
            <person name="Kuo R."/>
            <person name="Labutti K."/>
            <person name="Lipzen A."/>
            <person name="Makela M.R."/>
            <person name="Sandor L."/>
            <person name="Spatafora J.W."/>
            <person name="Grigoriev I.V."/>
            <person name="Hibbett D.S."/>
        </authorList>
    </citation>
    <scope>NUCLEOTIDE SEQUENCE [LARGE SCALE GENOMIC DNA]</scope>
    <source>
        <strain evidence="2 3">3A-2</strain>
    </source>
</reference>
<accession>A0A8E2DT99</accession>
<feature type="transmembrane region" description="Helical" evidence="1">
    <location>
        <begin position="126"/>
        <end position="147"/>
    </location>
</feature>
<keyword evidence="1" id="KW-0472">Membrane</keyword>
<evidence type="ECO:0000313" key="3">
    <source>
        <dbReference type="Proteomes" id="UP000250043"/>
    </source>
</evidence>
<feature type="transmembrane region" description="Helical" evidence="1">
    <location>
        <begin position="52"/>
        <end position="75"/>
    </location>
</feature>